<evidence type="ECO:0000313" key="1">
    <source>
        <dbReference type="EMBL" id="KAF5177985.1"/>
    </source>
</evidence>
<protein>
    <submittedName>
        <fullName evidence="1">Ribonuclease h domain</fullName>
    </submittedName>
</protein>
<reference evidence="1 2" key="1">
    <citation type="submission" date="2020-06" db="EMBL/GenBank/DDBJ databases">
        <title>Transcriptomic and genomic resources for Thalictrum thalictroides and T. hernandezii: Facilitating candidate gene discovery in an emerging model plant lineage.</title>
        <authorList>
            <person name="Arias T."/>
            <person name="Riano-Pachon D.M."/>
            <person name="Di Stilio V.S."/>
        </authorList>
    </citation>
    <scope>NUCLEOTIDE SEQUENCE [LARGE SCALE GENOMIC DNA]</scope>
    <source>
        <strain evidence="2">cv. WT478/WT964</strain>
        <tissue evidence="1">Leaves</tissue>
    </source>
</reference>
<keyword evidence="2" id="KW-1185">Reference proteome</keyword>
<dbReference type="Proteomes" id="UP000554482">
    <property type="component" value="Unassembled WGS sequence"/>
</dbReference>
<feature type="non-terminal residue" evidence="1">
    <location>
        <position position="1"/>
    </location>
</feature>
<dbReference type="AlphaFoldDB" id="A0A7J6V172"/>
<dbReference type="OrthoDB" id="1935503at2759"/>
<proteinExistence type="predicted"/>
<gene>
    <name evidence="1" type="ORF">FRX31_032427</name>
</gene>
<accession>A0A7J6V172</accession>
<name>A0A7J6V172_THATH</name>
<sequence>MFLEVAKRNWEIPITAGPITLVVQKLKRLKTFLKEWHKEEFWPNTGKIKDLNCRLENIQVEVEDDPYNEDLQWQEISIENKLFDLENQEIDMWKQKASVKQLFEGERNSAYFQAKVKIRRSKTFMVELETDQGELITQQSELKEYIVQSFEDIYKVVDNAVDPCLLQNVPCLVNDQQNEELVKLPTMEEVKYAVFNREPSSSPGPDGFNDDIILFLNGSSKGIKNLWKLLESYQDAAGQIFSTSKSRIFTGSMSLSRRRMVEDTLNIKEGALPEMYLGVPLFKGAVTRSKIQPLVDSIRRRASGWASKCLSLQGRAVLIQSILSSLPVYNMGIYRWPVSCIKEAEAALRNFLWAGDTEKRKMITLRWDKVCKPKKEGGLGLRRLKEVNSALQMKLTWNMLAKNDLWANFMKCKYKTGDGSWLNYHKTSSLWPGIKSTLKTIKPFMCWMIGNGEKIDVWRDEWASDVSVKDCIPFYNWKMYKATLKDMIMDGKWNIPDAMRQIFDRLGMDLNRLMPPSGEEDERVWKPDRFGIFSVKSAHEVIRKKELTVGWHKNVWGSHTHPKE</sequence>
<dbReference type="PANTHER" id="PTHR33116:SF80">
    <property type="entry name" value="REVERSE TRANSCRIPTASE ZINC-BINDING DOMAIN-CONTAINING PROTEIN"/>
    <property type="match status" value="1"/>
</dbReference>
<organism evidence="1 2">
    <name type="scientific">Thalictrum thalictroides</name>
    <name type="common">Rue-anemone</name>
    <name type="synonym">Anemone thalictroides</name>
    <dbReference type="NCBI Taxonomy" id="46969"/>
    <lineage>
        <taxon>Eukaryota</taxon>
        <taxon>Viridiplantae</taxon>
        <taxon>Streptophyta</taxon>
        <taxon>Embryophyta</taxon>
        <taxon>Tracheophyta</taxon>
        <taxon>Spermatophyta</taxon>
        <taxon>Magnoliopsida</taxon>
        <taxon>Ranunculales</taxon>
        <taxon>Ranunculaceae</taxon>
        <taxon>Thalictroideae</taxon>
        <taxon>Thalictrum</taxon>
    </lineage>
</organism>
<dbReference type="PANTHER" id="PTHR33116">
    <property type="entry name" value="REVERSE TRANSCRIPTASE ZINC-BINDING DOMAIN-CONTAINING PROTEIN-RELATED-RELATED"/>
    <property type="match status" value="1"/>
</dbReference>
<comment type="caution">
    <text evidence="1">The sequence shown here is derived from an EMBL/GenBank/DDBJ whole genome shotgun (WGS) entry which is preliminary data.</text>
</comment>
<dbReference type="EMBL" id="JABWDY010040639">
    <property type="protein sequence ID" value="KAF5177985.1"/>
    <property type="molecule type" value="Genomic_DNA"/>
</dbReference>
<evidence type="ECO:0000313" key="2">
    <source>
        <dbReference type="Proteomes" id="UP000554482"/>
    </source>
</evidence>